<evidence type="ECO:0000256" key="1">
    <source>
        <dbReference type="ARBA" id="ARBA00004123"/>
    </source>
</evidence>
<keyword evidence="3" id="KW-0963">Cytoplasm</keyword>
<evidence type="ECO:0000256" key="5">
    <source>
        <dbReference type="SAM" id="MobiDB-lite"/>
    </source>
</evidence>
<evidence type="ECO:0000313" key="7">
    <source>
        <dbReference type="Proteomes" id="UP000036987"/>
    </source>
</evidence>
<dbReference type="InterPro" id="IPR044159">
    <property type="entry name" value="IQM"/>
</dbReference>
<comment type="subcellular location">
    <subcellularLocation>
        <location evidence="2">Cytoplasm</location>
    </subcellularLocation>
    <subcellularLocation>
        <location evidence="1">Nucleus</location>
    </subcellularLocation>
</comment>
<dbReference type="Proteomes" id="UP000036987">
    <property type="component" value="Unassembled WGS sequence"/>
</dbReference>
<dbReference type="PANTHER" id="PTHR31250">
    <property type="entry name" value="IQ DOMAIN-CONTAINING PROTEIN IQM3"/>
    <property type="match status" value="1"/>
</dbReference>
<accession>A0A0K9NX96</accession>
<keyword evidence="7" id="KW-1185">Reference proteome</keyword>
<dbReference type="OMA" id="ASHKEMK"/>
<dbReference type="OrthoDB" id="7344096at2759"/>
<dbReference type="STRING" id="29655.A0A0K9NX96"/>
<sequence>MGIWFSCPGSDYLDEVESVATAVPTVRRSISFKTLTGEDVNTIIRTISFGGGGRRVGECSKLKSFGSGEIIIQGSLSFKSTTKTDEFHLQTTLQKQNLLRTTTTETDDVRDSIPTEDDPKHEAAAVKLQKVYKSFRTRRQLADCAVLVEQSWWKLLDFALLKHSSYFDVEKPESVGSRWSRARTKAAKVGKGLSKNTKAQKLALQHWLEAIDPRHRYGHNLHLYYVRWLHCESKQPFFYWLDVGDGKEENIDKCSRLKLQQQCIKYLGPKERETYQVIVEDGRLIYKQNQQLLDTYADNKDSKWIFVLSASKILYAAKKKKGKFQHSSFLAGGATSSAGRLVVEQGILKAVWPHSGHYRPTEENFQEFLSFLKENNVDLTDVKISPIDEDVEGLHSRSTRTTSFTITEPSFHKRNLFEEVEVRDEKEEEDGNNKNEEPVVSRELILKRINSKKGTKSLQLGKQLSMKWTTGAGPRISCVRDFPSELQFRALEQVNLSPRSEGNYRSGTPRFSSTLHGD</sequence>
<name>A0A0K9NX96_ZOSMR</name>
<dbReference type="GO" id="GO:0005634">
    <property type="term" value="C:nucleus"/>
    <property type="evidence" value="ECO:0007669"/>
    <property type="project" value="UniProtKB-SubCell"/>
</dbReference>
<comment type="caution">
    <text evidence="6">The sequence shown here is derived from an EMBL/GenBank/DDBJ whole genome shotgun (WGS) entry which is preliminary data.</text>
</comment>
<dbReference type="EMBL" id="LFYR01001488">
    <property type="protein sequence ID" value="KMZ61421.1"/>
    <property type="molecule type" value="Genomic_DNA"/>
</dbReference>
<protein>
    <submittedName>
        <fullName evidence="6">Putative Calmodulin binding protein</fullName>
    </submittedName>
</protein>
<organism evidence="6 7">
    <name type="scientific">Zostera marina</name>
    <name type="common">Eelgrass</name>
    <dbReference type="NCBI Taxonomy" id="29655"/>
    <lineage>
        <taxon>Eukaryota</taxon>
        <taxon>Viridiplantae</taxon>
        <taxon>Streptophyta</taxon>
        <taxon>Embryophyta</taxon>
        <taxon>Tracheophyta</taxon>
        <taxon>Spermatophyta</taxon>
        <taxon>Magnoliopsida</taxon>
        <taxon>Liliopsida</taxon>
        <taxon>Zosteraceae</taxon>
        <taxon>Zostera</taxon>
    </lineage>
</organism>
<evidence type="ECO:0000256" key="4">
    <source>
        <dbReference type="ARBA" id="ARBA00023242"/>
    </source>
</evidence>
<dbReference type="AlphaFoldDB" id="A0A0K9NX96"/>
<dbReference type="GO" id="GO:0005737">
    <property type="term" value="C:cytoplasm"/>
    <property type="evidence" value="ECO:0007669"/>
    <property type="project" value="UniProtKB-SubCell"/>
</dbReference>
<dbReference type="PANTHER" id="PTHR31250:SF14">
    <property type="entry name" value="IQ DOMAIN-CONTAINING PROTEIN IQM2"/>
    <property type="match status" value="1"/>
</dbReference>
<reference evidence="7" key="1">
    <citation type="journal article" date="2016" name="Nature">
        <title>The genome of the seagrass Zostera marina reveals angiosperm adaptation to the sea.</title>
        <authorList>
            <person name="Olsen J.L."/>
            <person name="Rouze P."/>
            <person name="Verhelst B."/>
            <person name="Lin Y.-C."/>
            <person name="Bayer T."/>
            <person name="Collen J."/>
            <person name="Dattolo E."/>
            <person name="De Paoli E."/>
            <person name="Dittami S."/>
            <person name="Maumus F."/>
            <person name="Michel G."/>
            <person name="Kersting A."/>
            <person name="Lauritano C."/>
            <person name="Lohaus R."/>
            <person name="Toepel M."/>
            <person name="Tonon T."/>
            <person name="Vanneste K."/>
            <person name="Amirebrahimi M."/>
            <person name="Brakel J."/>
            <person name="Bostroem C."/>
            <person name="Chovatia M."/>
            <person name="Grimwood J."/>
            <person name="Jenkins J.W."/>
            <person name="Jueterbock A."/>
            <person name="Mraz A."/>
            <person name="Stam W.T."/>
            <person name="Tice H."/>
            <person name="Bornberg-Bauer E."/>
            <person name="Green P.J."/>
            <person name="Pearson G.A."/>
            <person name="Procaccini G."/>
            <person name="Duarte C.M."/>
            <person name="Schmutz J."/>
            <person name="Reusch T.B.H."/>
            <person name="Van de Peer Y."/>
        </authorList>
    </citation>
    <scope>NUCLEOTIDE SEQUENCE [LARGE SCALE GENOMIC DNA]</scope>
    <source>
        <strain evidence="7">cv. Finnish</strain>
    </source>
</reference>
<gene>
    <name evidence="6" type="ORF">ZOSMA_52G00710</name>
</gene>
<keyword evidence="4" id="KW-0539">Nucleus</keyword>
<proteinExistence type="predicted"/>
<feature type="region of interest" description="Disordered" evidence="5">
    <location>
        <begin position="498"/>
        <end position="518"/>
    </location>
</feature>
<evidence type="ECO:0000256" key="3">
    <source>
        <dbReference type="ARBA" id="ARBA00022490"/>
    </source>
</evidence>
<evidence type="ECO:0000313" key="6">
    <source>
        <dbReference type="EMBL" id="KMZ61421.1"/>
    </source>
</evidence>
<evidence type="ECO:0000256" key="2">
    <source>
        <dbReference type="ARBA" id="ARBA00004496"/>
    </source>
</evidence>